<reference evidence="2" key="1">
    <citation type="submission" date="2018-08" db="EMBL/GenBank/DDBJ databases">
        <title>Murine metabolic-syndrome-specific gut microbial biobank.</title>
        <authorList>
            <person name="Liu C."/>
        </authorList>
    </citation>
    <scope>NUCLEOTIDE SEQUENCE [LARGE SCALE GENOMIC DNA]</scope>
    <source>
        <strain evidence="2">Z82</strain>
    </source>
</reference>
<feature type="transmembrane region" description="Helical" evidence="1">
    <location>
        <begin position="25"/>
        <end position="46"/>
    </location>
</feature>
<sequence>MDSKPTASDNGRPPRRRSQAAASQWAVRLAYLLVFAVNVQCALSFAADPQSFVGAYQLQGAGSAGLAAVQGIGVAFLMWNCTYPAVIANPNRFFSLAVVVLVQQAVGLAGETAILAQLPAGYDVLAASVVRFIQFDAFGLVLMGTAFAWMAATNRRH</sequence>
<evidence type="ECO:0000256" key="1">
    <source>
        <dbReference type="SAM" id="Phobius"/>
    </source>
</evidence>
<keyword evidence="1" id="KW-1133">Transmembrane helix</keyword>
<feature type="transmembrane region" description="Helical" evidence="1">
    <location>
        <begin position="58"/>
        <end position="81"/>
    </location>
</feature>
<organism evidence="2">
    <name type="scientific">Muribaculaceae bacterium Z82</name>
    <dbReference type="NCBI Taxonomy" id="2304548"/>
    <lineage>
        <taxon>Bacteria</taxon>
        <taxon>Pseudomonadati</taxon>
        <taxon>Bacteroidota</taxon>
        <taxon>Bacteroidia</taxon>
        <taxon>Bacteroidales</taxon>
        <taxon>Muribaculaceae</taxon>
    </lineage>
</organism>
<keyword evidence="1" id="KW-0812">Transmembrane</keyword>
<dbReference type="AlphaFoldDB" id="A0A7C9KCB1"/>
<proteinExistence type="predicted"/>
<gene>
    <name evidence="2" type="ORF">D1639_08135</name>
</gene>
<dbReference type="EMBL" id="QWKH01000062">
    <property type="protein sequence ID" value="NBI34993.1"/>
    <property type="molecule type" value="Genomic_DNA"/>
</dbReference>
<protein>
    <submittedName>
        <fullName evidence="2">Uncharacterized protein</fullName>
    </submittedName>
</protein>
<name>A0A7C9KCB1_9BACT</name>
<keyword evidence="1" id="KW-0472">Membrane</keyword>
<evidence type="ECO:0000313" key="2">
    <source>
        <dbReference type="EMBL" id="NBI34993.1"/>
    </source>
</evidence>
<feature type="transmembrane region" description="Helical" evidence="1">
    <location>
        <begin position="93"/>
        <end position="120"/>
    </location>
</feature>
<comment type="caution">
    <text evidence="2">The sequence shown here is derived from an EMBL/GenBank/DDBJ whole genome shotgun (WGS) entry which is preliminary data.</text>
</comment>
<feature type="transmembrane region" description="Helical" evidence="1">
    <location>
        <begin position="132"/>
        <end position="152"/>
    </location>
</feature>
<accession>A0A7C9KCB1</accession>